<name>A0ABS0WBQ4_9ALTE</name>
<dbReference type="Pfam" id="PF07715">
    <property type="entry name" value="Plug"/>
    <property type="match status" value="1"/>
</dbReference>
<keyword evidence="3 8" id="KW-1134">Transmembrane beta strand</keyword>
<dbReference type="InterPro" id="IPR036942">
    <property type="entry name" value="Beta-barrel_TonB_sf"/>
</dbReference>
<dbReference type="RefSeq" id="WP_198823945.1">
    <property type="nucleotide sequence ID" value="NZ_JAEILT010000006.1"/>
</dbReference>
<dbReference type="Pfam" id="PF00593">
    <property type="entry name" value="TonB_dep_Rec_b-barrel"/>
    <property type="match status" value="1"/>
</dbReference>
<evidence type="ECO:0000259" key="11">
    <source>
        <dbReference type="Pfam" id="PF00593"/>
    </source>
</evidence>
<comment type="caution">
    <text evidence="13">The sequence shown here is derived from an EMBL/GenBank/DDBJ whole genome shotgun (WGS) entry which is preliminary data.</text>
</comment>
<dbReference type="PANTHER" id="PTHR47234:SF2">
    <property type="entry name" value="TONB-DEPENDENT RECEPTOR"/>
    <property type="match status" value="1"/>
</dbReference>
<gene>
    <name evidence="13" type="ORF">JEU11_05360</name>
</gene>
<keyword evidence="4 8" id="KW-0812">Transmembrane</keyword>
<evidence type="ECO:0000256" key="4">
    <source>
        <dbReference type="ARBA" id="ARBA00022692"/>
    </source>
</evidence>
<evidence type="ECO:0000256" key="10">
    <source>
        <dbReference type="SAM" id="SignalP"/>
    </source>
</evidence>
<evidence type="ECO:0000256" key="8">
    <source>
        <dbReference type="PROSITE-ProRule" id="PRU01360"/>
    </source>
</evidence>
<comment type="subcellular location">
    <subcellularLocation>
        <location evidence="1 8">Cell outer membrane</location>
        <topology evidence="1 8">Multi-pass membrane protein</topology>
    </subcellularLocation>
</comment>
<keyword evidence="6 8" id="KW-0472">Membrane</keyword>
<protein>
    <submittedName>
        <fullName evidence="13">TonB-dependent receptor</fullName>
    </submittedName>
</protein>
<evidence type="ECO:0000313" key="13">
    <source>
        <dbReference type="EMBL" id="MBJ2135875.1"/>
    </source>
</evidence>
<dbReference type="PANTHER" id="PTHR47234">
    <property type="match status" value="1"/>
</dbReference>
<evidence type="ECO:0000256" key="2">
    <source>
        <dbReference type="ARBA" id="ARBA00022448"/>
    </source>
</evidence>
<evidence type="ECO:0000256" key="6">
    <source>
        <dbReference type="ARBA" id="ARBA00023136"/>
    </source>
</evidence>
<evidence type="ECO:0000256" key="1">
    <source>
        <dbReference type="ARBA" id="ARBA00004571"/>
    </source>
</evidence>
<evidence type="ECO:0000256" key="3">
    <source>
        <dbReference type="ARBA" id="ARBA00022452"/>
    </source>
</evidence>
<dbReference type="Gene3D" id="2.40.170.20">
    <property type="entry name" value="TonB-dependent receptor, beta-barrel domain"/>
    <property type="match status" value="1"/>
</dbReference>
<dbReference type="EMBL" id="JAEILT010000006">
    <property type="protein sequence ID" value="MBJ2135875.1"/>
    <property type="molecule type" value="Genomic_DNA"/>
</dbReference>
<feature type="domain" description="TonB-dependent receptor plug" evidence="12">
    <location>
        <begin position="60"/>
        <end position="171"/>
    </location>
</feature>
<dbReference type="InterPro" id="IPR012910">
    <property type="entry name" value="Plug_dom"/>
</dbReference>
<evidence type="ECO:0000313" key="14">
    <source>
        <dbReference type="Proteomes" id="UP000649232"/>
    </source>
</evidence>
<evidence type="ECO:0000256" key="5">
    <source>
        <dbReference type="ARBA" id="ARBA00023077"/>
    </source>
</evidence>
<dbReference type="Proteomes" id="UP000649232">
    <property type="component" value="Unassembled WGS sequence"/>
</dbReference>
<feature type="domain" description="TonB-dependent receptor-like beta-barrel" evidence="11">
    <location>
        <begin position="390"/>
        <end position="927"/>
    </location>
</feature>
<feature type="signal peptide" evidence="10">
    <location>
        <begin position="1"/>
        <end position="30"/>
    </location>
</feature>
<feature type="chain" id="PRO_5046935591" evidence="10">
    <location>
        <begin position="31"/>
        <end position="967"/>
    </location>
</feature>
<keyword evidence="7 8" id="KW-0998">Cell outer membrane</keyword>
<keyword evidence="13" id="KW-0675">Receptor</keyword>
<keyword evidence="10" id="KW-0732">Signal</keyword>
<reference evidence="13 14" key="1">
    <citation type="submission" date="2020-12" db="EMBL/GenBank/DDBJ databases">
        <title>Draft genome sequences of nine environmental bacterial isolates colonizing plastic.</title>
        <authorList>
            <person name="Borre I."/>
            <person name="Sonnenschein E.C."/>
        </authorList>
    </citation>
    <scope>NUCLEOTIDE SEQUENCE [LARGE SCALE GENOMIC DNA]</scope>
    <source>
        <strain evidence="13 14">IB30</strain>
    </source>
</reference>
<keyword evidence="5 9" id="KW-0798">TonB box</keyword>
<dbReference type="InterPro" id="IPR000531">
    <property type="entry name" value="Beta-barrel_TonB"/>
</dbReference>
<sequence length="967" mass="104108">MFTNSKLTKSVRLAMAVGTAAAISSSNVYAQEAANTAAEDAAVEKIQVTGSRIQRANMVSASPVTEISAADIKVSGITRVEDILNDMPAVFAGQTSGTANGATGTATIDLRNLGPERTLVLQNGRRLPSGSPSAGGISADVNQIPAALIERIEVLTGGSSATYGSDAVAGVVNFILKDDFEGFSFDYQHSFYQHDNDNSNIQDLVSGSGFPVASGSVDDGNANDFSFLFGANTDDGRGNVTMYGTFRDIQAVVQSSRDYSSCAINGSPDAMGCGGSSTTPFGRFTDFDTFNFQLSGEEFVPFTDLYNYGPLNYFQRPDERKTFGATSHYEINEHVEVYAELSYMDDRSVAQIAPSGNFFSTDRLYCGNPYLSDQQFAATCGAAGLTDEDYYEGFYIGRRNVEGGPRQDDLRHTSLRGVLGVRGIIDDNWSYDVFANYGTVSYLETYRNELSVDHMKKALDARVDPDSGDIVCASVLDGTDPSCVPWNIFSEGGVTDEALAYLIKPLYSRGDTKSTQVSGYVTGDLTDAGIVVPGTSTGVGLVAGLEYRKEQLILEPDFGFTSGDGAGQGGPTAGVRGDFSVKEIFGELNVPLLEGKEFAEELTLELAYRYSDYSTDKTTNTYKYAMNWGINDQARVRASFQRAVRAGNIRELFRPSSLGLFNMDIDPCGVGGDFTLAQCLNTGLTEAQYQTSALESPAGQYNSITGGNTEVSPEESDTFSFGVALSPEFLPGFTLNIDYFKIEVKDAISSIPETTILQLCGDTGNAAYCDLINRGPNGNLWVGTSSITATDLNIGYLKTEGVDFDANYEMDLGEGGELRLGFIATLLDSLATQSIPGGDIDECAGYWDRTVCGQPTPEWRHNLKATWVSPWDVNVTATWRHMSEVNEYEGVGQEDGPGKIDAQNYLDLSANWQAHENVNLRVGVNNILDRDPPIIVNAPSGTGNGNTFPGFYDALGRYVFGGVTVTF</sequence>
<dbReference type="Gene3D" id="2.170.130.10">
    <property type="entry name" value="TonB-dependent receptor, plug domain"/>
    <property type="match status" value="1"/>
</dbReference>
<dbReference type="InterPro" id="IPR037066">
    <property type="entry name" value="Plug_dom_sf"/>
</dbReference>
<evidence type="ECO:0000256" key="7">
    <source>
        <dbReference type="ARBA" id="ARBA00023237"/>
    </source>
</evidence>
<dbReference type="SUPFAM" id="SSF56935">
    <property type="entry name" value="Porins"/>
    <property type="match status" value="1"/>
</dbReference>
<proteinExistence type="inferred from homology"/>
<dbReference type="PROSITE" id="PS52016">
    <property type="entry name" value="TONB_DEPENDENT_REC_3"/>
    <property type="match status" value="1"/>
</dbReference>
<dbReference type="InterPro" id="IPR039426">
    <property type="entry name" value="TonB-dep_rcpt-like"/>
</dbReference>
<evidence type="ECO:0000256" key="9">
    <source>
        <dbReference type="RuleBase" id="RU003357"/>
    </source>
</evidence>
<keyword evidence="2 8" id="KW-0813">Transport</keyword>
<evidence type="ECO:0000259" key="12">
    <source>
        <dbReference type="Pfam" id="PF07715"/>
    </source>
</evidence>
<organism evidence="13 14">
    <name type="scientific">Paraglaciecola chathamensis</name>
    <dbReference type="NCBI Taxonomy" id="368405"/>
    <lineage>
        <taxon>Bacteria</taxon>
        <taxon>Pseudomonadati</taxon>
        <taxon>Pseudomonadota</taxon>
        <taxon>Gammaproteobacteria</taxon>
        <taxon>Alteromonadales</taxon>
        <taxon>Alteromonadaceae</taxon>
        <taxon>Paraglaciecola</taxon>
    </lineage>
</organism>
<accession>A0ABS0WBQ4</accession>
<comment type="similarity">
    <text evidence="8 9">Belongs to the TonB-dependent receptor family.</text>
</comment>